<accession>A0A6J2UC30</accession>
<feature type="transmembrane region" description="Helical" evidence="1">
    <location>
        <begin position="109"/>
        <end position="131"/>
    </location>
</feature>
<dbReference type="OrthoDB" id="7864765at2759"/>
<feature type="transmembrane region" description="Helical" evidence="1">
    <location>
        <begin position="168"/>
        <end position="191"/>
    </location>
</feature>
<feature type="transmembrane region" description="Helical" evidence="1">
    <location>
        <begin position="137"/>
        <end position="161"/>
    </location>
</feature>
<proteinExistence type="predicted"/>
<keyword evidence="2" id="KW-1185">Reference proteome</keyword>
<feature type="transmembrane region" description="Helical" evidence="1">
    <location>
        <begin position="83"/>
        <end position="102"/>
    </location>
</feature>
<name>A0A6J2UC30_DROLE</name>
<feature type="transmembrane region" description="Helical" evidence="1">
    <location>
        <begin position="206"/>
        <end position="226"/>
    </location>
</feature>
<dbReference type="RefSeq" id="XP_030384988.1">
    <property type="nucleotide sequence ID" value="XM_030529128.1"/>
</dbReference>
<feature type="transmembrane region" description="Helical" evidence="1">
    <location>
        <begin position="247"/>
        <end position="264"/>
    </location>
</feature>
<keyword evidence="1" id="KW-0472">Membrane</keyword>
<reference evidence="3" key="1">
    <citation type="submission" date="2025-08" db="UniProtKB">
        <authorList>
            <consortium name="RefSeq"/>
        </authorList>
    </citation>
    <scope>IDENTIFICATION</scope>
    <source>
        <strain evidence="3">11010-0011.00</strain>
        <tissue evidence="3">Whole body</tissue>
    </source>
</reference>
<dbReference type="GeneID" id="115632124"/>
<protein>
    <submittedName>
        <fullName evidence="3">Uncharacterized protein LOC115632124 isoform X1</fullName>
    </submittedName>
</protein>
<sequence length="305" mass="35776">MPTQTKRGRVKRPGARPNATYRPIIMPRPNMLRYAPYEERLSRASFILIVYSTSLVFALLALLQWEAVVLAKQLRKLFNDNRYIFIGLFLIAAVLFTLFILIRALRHVLLINWLISILIVEFFILGAAVQAPRSHPIYMVSCIVIILLLFTVFILIASYMYCDLTEQVAALFLFCVVLLFVSLIMLMIFVLPRHWDTFHWDYHSRIAYYYFDVYRMILSLIVLMFVMYHAQLINGWRYAELRTKEGLLGSLILFSFFLIMYMLWCEPGFLVKPTVYFSYQIHDHKLKTTTARTTPAPHNTTLEST</sequence>
<evidence type="ECO:0000313" key="3">
    <source>
        <dbReference type="RefSeq" id="XP_030384988.1"/>
    </source>
</evidence>
<dbReference type="AlphaFoldDB" id="A0A6J2UC30"/>
<keyword evidence="1" id="KW-1133">Transmembrane helix</keyword>
<feature type="transmembrane region" description="Helical" evidence="1">
    <location>
        <begin position="41"/>
        <end position="63"/>
    </location>
</feature>
<organism evidence="2 3">
    <name type="scientific">Drosophila lebanonensis</name>
    <name type="common">Fruit fly</name>
    <name type="synonym">Scaptodrosophila lebanonensis</name>
    <dbReference type="NCBI Taxonomy" id="7225"/>
    <lineage>
        <taxon>Eukaryota</taxon>
        <taxon>Metazoa</taxon>
        <taxon>Ecdysozoa</taxon>
        <taxon>Arthropoda</taxon>
        <taxon>Hexapoda</taxon>
        <taxon>Insecta</taxon>
        <taxon>Pterygota</taxon>
        <taxon>Neoptera</taxon>
        <taxon>Endopterygota</taxon>
        <taxon>Diptera</taxon>
        <taxon>Brachycera</taxon>
        <taxon>Muscomorpha</taxon>
        <taxon>Ephydroidea</taxon>
        <taxon>Drosophilidae</taxon>
        <taxon>Scaptodrosophila</taxon>
    </lineage>
</organism>
<gene>
    <name evidence="3" type="primary">LOC115632124</name>
</gene>
<evidence type="ECO:0000256" key="1">
    <source>
        <dbReference type="SAM" id="Phobius"/>
    </source>
</evidence>
<keyword evidence="1" id="KW-0812">Transmembrane</keyword>
<dbReference type="Proteomes" id="UP000504634">
    <property type="component" value="Unplaced"/>
</dbReference>
<evidence type="ECO:0000313" key="2">
    <source>
        <dbReference type="Proteomes" id="UP000504634"/>
    </source>
</evidence>